<dbReference type="PANTHER" id="PTHR34049:SF1">
    <property type="entry name" value="F-BOX PROTEIN SKIP27"/>
    <property type="match status" value="1"/>
</dbReference>
<evidence type="ECO:0000259" key="1">
    <source>
        <dbReference type="PROSITE" id="PS50181"/>
    </source>
</evidence>
<keyword evidence="3" id="KW-1185">Reference proteome</keyword>
<dbReference type="PANTHER" id="PTHR34049">
    <property type="entry name" value="F-BOX PROTEIN SKIP27"/>
    <property type="match status" value="1"/>
</dbReference>
<dbReference type="OrthoDB" id="786450at2759"/>
<reference evidence="3" key="1">
    <citation type="journal article" date="2014" name="Nat. Genet.">
        <title>A reference genome for common bean and genome-wide analysis of dual domestications.</title>
        <authorList>
            <person name="Schmutz J."/>
            <person name="McClean P.E."/>
            <person name="Mamidi S."/>
            <person name="Wu G.A."/>
            <person name="Cannon S.B."/>
            <person name="Grimwood J."/>
            <person name="Jenkins J."/>
            <person name="Shu S."/>
            <person name="Song Q."/>
            <person name="Chavarro C."/>
            <person name="Torres-Torres M."/>
            <person name="Geffroy V."/>
            <person name="Moghaddam S.M."/>
            <person name="Gao D."/>
            <person name="Abernathy B."/>
            <person name="Barry K."/>
            <person name="Blair M."/>
            <person name="Brick M.A."/>
            <person name="Chovatia M."/>
            <person name="Gepts P."/>
            <person name="Goodstein D.M."/>
            <person name="Gonzales M."/>
            <person name="Hellsten U."/>
            <person name="Hyten D.L."/>
            <person name="Jia G."/>
            <person name="Kelly J.D."/>
            <person name="Kudrna D."/>
            <person name="Lee R."/>
            <person name="Richard M.M."/>
            <person name="Miklas P.N."/>
            <person name="Osorno J.M."/>
            <person name="Rodrigues J."/>
            <person name="Thareau V."/>
            <person name="Urrea C.A."/>
            <person name="Wang M."/>
            <person name="Yu Y."/>
            <person name="Zhang M."/>
            <person name="Wing R.A."/>
            <person name="Cregan P.B."/>
            <person name="Rokhsar D.S."/>
            <person name="Jackson S.A."/>
        </authorList>
    </citation>
    <scope>NUCLEOTIDE SEQUENCE [LARGE SCALE GENOMIC DNA]</scope>
    <source>
        <strain evidence="3">cv. G19833</strain>
    </source>
</reference>
<evidence type="ECO:0000313" key="3">
    <source>
        <dbReference type="Proteomes" id="UP000000226"/>
    </source>
</evidence>
<dbReference type="Proteomes" id="UP000000226">
    <property type="component" value="Chromosome 6"/>
</dbReference>
<dbReference type="InterPro" id="IPR001810">
    <property type="entry name" value="F-box_dom"/>
</dbReference>
<protein>
    <recommendedName>
        <fullName evidence="1">F-box domain-containing protein</fullName>
    </recommendedName>
</protein>
<dbReference type="InterPro" id="IPR036047">
    <property type="entry name" value="F-box-like_dom_sf"/>
</dbReference>
<dbReference type="AlphaFoldDB" id="V7BT70"/>
<name>V7BT70_PHAVU</name>
<accession>V7BT70</accession>
<dbReference type="SUPFAM" id="SSF81383">
    <property type="entry name" value="F-box domain"/>
    <property type="match status" value="1"/>
</dbReference>
<gene>
    <name evidence="2" type="ORF">PHAVU_006G192100g</name>
</gene>
<dbReference type="EMBL" id="CM002293">
    <property type="protein sequence ID" value="ESW20238.1"/>
    <property type="molecule type" value="Genomic_DNA"/>
</dbReference>
<dbReference type="STRING" id="3885.V7BT70"/>
<sequence length="225" mass="25411">MLQKSFWDSYKCGHYFDSYLNQITNCAVSQFVIFNFNFLESEIETLVNLALFPQNAIECSRKGASFVVEFVLGDMAIGLADYSNTLTLGRKRVVVSNDVEASPPVSTPSKKICSREISSKSEMSLLEALPQEILVQVLCGVDHEDLKQLFHVSKTIREATLIAKDLHFEYSTPKKKTFAFLNPSDLENPNVFKEIETPKAPLRKSKPRWNANLADITMALFKEGF</sequence>
<dbReference type="PROSITE" id="PS50181">
    <property type="entry name" value="FBOX"/>
    <property type="match status" value="1"/>
</dbReference>
<feature type="domain" description="F-box" evidence="1">
    <location>
        <begin position="123"/>
        <end position="171"/>
    </location>
</feature>
<organism evidence="2 3">
    <name type="scientific">Phaseolus vulgaris</name>
    <name type="common">Kidney bean</name>
    <name type="synonym">French bean</name>
    <dbReference type="NCBI Taxonomy" id="3885"/>
    <lineage>
        <taxon>Eukaryota</taxon>
        <taxon>Viridiplantae</taxon>
        <taxon>Streptophyta</taxon>
        <taxon>Embryophyta</taxon>
        <taxon>Tracheophyta</taxon>
        <taxon>Spermatophyta</taxon>
        <taxon>Magnoliopsida</taxon>
        <taxon>eudicotyledons</taxon>
        <taxon>Gunneridae</taxon>
        <taxon>Pentapetalae</taxon>
        <taxon>rosids</taxon>
        <taxon>fabids</taxon>
        <taxon>Fabales</taxon>
        <taxon>Fabaceae</taxon>
        <taxon>Papilionoideae</taxon>
        <taxon>50 kb inversion clade</taxon>
        <taxon>NPAAA clade</taxon>
        <taxon>indigoferoid/millettioid clade</taxon>
        <taxon>Phaseoleae</taxon>
        <taxon>Phaseolus</taxon>
    </lineage>
</organism>
<dbReference type="OMA" id="WNANLAD"/>
<proteinExistence type="predicted"/>
<dbReference type="eggNOG" id="ENOG502S1WN">
    <property type="taxonomic scope" value="Eukaryota"/>
</dbReference>
<dbReference type="InterPro" id="IPR045286">
    <property type="entry name" value="FBS1-like"/>
</dbReference>
<evidence type="ECO:0000313" key="2">
    <source>
        <dbReference type="EMBL" id="ESW20238.1"/>
    </source>
</evidence>
<dbReference type="Gramene" id="ESW20238">
    <property type="protein sequence ID" value="ESW20238"/>
    <property type="gene ID" value="PHAVU_006G192100g"/>
</dbReference>